<dbReference type="EMBL" id="JBDIZK010000016">
    <property type="protein sequence ID" value="MEN3749690.1"/>
    <property type="molecule type" value="Genomic_DNA"/>
</dbReference>
<dbReference type="RefSeq" id="WP_346248738.1">
    <property type="nucleotide sequence ID" value="NZ_JBDIZK010000016.1"/>
</dbReference>
<dbReference type="InterPro" id="IPR036388">
    <property type="entry name" value="WH-like_DNA-bd_sf"/>
</dbReference>
<dbReference type="PANTHER" id="PTHR33164:SF105">
    <property type="entry name" value="TRANSCRIPTIONAL REPRESSOR PROTEIN-RELATED"/>
    <property type="match status" value="1"/>
</dbReference>
<accession>A0ABV0BDR5</accession>
<dbReference type="SMART" id="SM00347">
    <property type="entry name" value="HTH_MARR"/>
    <property type="match status" value="1"/>
</dbReference>
<dbReference type="SUPFAM" id="SSF46785">
    <property type="entry name" value="Winged helix' DNA-binding domain"/>
    <property type="match status" value="1"/>
</dbReference>
<dbReference type="Pfam" id="PF12802">
    <property type="entry name" value="MarR_2"/>
    <property type="match status" value="1"/>
</dbReference>
<reference evidence="2 3" key="1">
    <citation type="submission" date="2024-05" db="EMBL/GenBank/DDBJ databases">
        <title>Sphingomonas sp. HF-S3 16S ribosomal RNA gene Genome sequencing and assembly.</title>
        <authorList>
            <person name="Lee H."/>
        </authorList>
    </citation>
    <scope>NUCLEOTIDE SEQUENCE [LARGE SCALE GENOMIC DNA]</scope>
    <source>
        <strain evidence="2 3">HF-S3</strain>
    </source>
</reference>
<evidence type="ECO:0000313" key="3">
    <source>
        <dbReference type="Proteomes" id="UP001427805"/>
    </source>
</evidence>
<dbReference type="Proteomes" id="UP001427805">
    <property type="component" value="Unassembled WGS sequence"/>
</dbReference>
<gene>
    <name evidence="2" type="ORF">TPR58_21130</name>
</gene>
<organism evidence="2 3">
    <name type="scientific">Sphingomonas rustica</name>
    <dbReference type="NCBI Taxonomy" id="3103142"/>
    <lineage>
        <taxon>Bacteria</taxon>
        <taxon>Pseudomonadati</taxon>
        <taxon>Pseudomonadota</taxon>
        <taxon>Alphaproteobacteria</taxon>
        <taxon>Sphingomonadales</taxon>
        <taxon>Sphingomonadaceae</taxon>
        <taxon>Sphingomonas</taxon>
    </lineage>
</organism>
<comment type="caution">
    <text evidence="2">The sequence shown here is derived from an EMBL/GenBank/DDBJ whole genome shotgun (WGS) entry which is preliminary data.</text>
</comment>
<evidence type="ECO:0000259" key="1">
    <source>
        <dbReference type="PROSITE" id="PS50995"/>
    </source>
</evidence>
<dbReference type="PROSITE" id="PS50995">
    <property type="entry name" value="HTH_MARR_2"/>
    <property type="match status" value="1"/>
</dbReference>
<protein>
    <submittedName>
        <fullName evidence="2">MarR family winged helix-turn-helix transcriptional regulator</fullName>
    </submittedName>
</protein>
<feature type="domain" description="HTH marR-type" evidence="1">
    <location>
        <begin position="14"/>
        <end position="144"/>
    </location>
</feature>
<keyword evidence="3" id="KW-1185">Reference proteome</keyword>
<dbReference type="InterPro" id="IPR039422">
    <property type="entry name" value="MarR/SlyA-like"/>
</dbReference>
<evidence type="ECO:0000313" key="2">
    <source>
        <dbReference type="EMBL" id="MEN3749690.1"/>
    </source>
</evidence>
<dbReference type="InterPro" id="IPR000835">
    <property type="entry name" value="HTH_MarR-typ"/>
</dbReference>
<name>A0ABV0BDR5_9SPHN</name>
<sequence>MYMHHAMSPAAPSASCACTTLRKASRAVGRVYDEALAGFGMTTAQFAILRHVARAEPVPLSRLAERLVMDRTSLYRALAPIERQGWLTIQPGPGKARLASLTGSGRDAMTSAEAGWAEVQRRIVGAMGERQWSDLEVALRALTDLARHA</sequence>
<dbReference type="InterPro" id="IPR036390">
    <property type="entry name" value="WH_DNA-bd_sf"/>
</dbReference>
<dbReference type="PANTHER" id="PTHR33164">
    <property type="entry name" value="TRANSCRIPTIONAL REGULATOR, MARR FAMILY"/>
    <property type="match status" value="1"/>
</dbReference>
<proteinExistence type="predicted"/>
<dbReference type="Gene3D" id="1.10.10.10">
    <property type="entry name" value="Winged helix-like DNA-binding domain superfamily/Winged helix DNA-binding domain"/>
    <property type="match status" value="1"/>
</dbReference>